<dbReference type="EMBL" id="KF483846">
    <property type="protein sequence ID" value="AHC54992.1"/>
    <property type="molecule type" value="Genomic_DNA"/>
</dbReference>
<proteinExistence type="predicted"/>
<name>V9SGU0_9VIRU</name>
<dbReference type="Proteomes" id="UP000232615">
    <property type="component" value="Segment"/>
</dbReference>
<organism evidence="1 2">
    <name type="scientific">Tunisvirus fontaine2</name>
    <dbReference type="NCBI Taxonomy" id="1421067"/>
    <lineage>
        <taxon>Viruses</taxon>
        <taxon>Varidnaviria</taxon>
        <taxon>Bamfordvirae</taxon>
        <taxon>Nucleocytoviricota</taxon>
        <taxon>Megaviricetes</taxon>
        <taxon>Pimascovirales</taxon>
        <taxon>Pimascovirales incertae sedis</taxon>
        <taxon>Marseilleviridae</taxon>
        <taxon>Losannavirus</taxon>
        <taxon>Losannavirus tunisense</taxon>
    </lineage>
</organism>
<dbReference type="SUPFAM" id="SSF82185">
    <property type="entry name" value="Histone H3 K4-specific methyltransferase SET7/9 N-terminal domain"/>
    <property type="match status" value="1"/>
</dbReference>
<reference evidence="1 2" key="1">
    <citation type="journal article" date="2014" name="Arch. Virol.">
        <title>Complete genome sequence of Tunisvirus, a new member of the proposed family Marseilleviridae.</title>
        <authorList>
            <person name="Aherfi S."/>
            <person name="Boughalmi M."/>
            <person name="Pagnier I."/>
            <person name="Fournous G."/>
            <person name="La Scola B."/>
            <person name="Raoult D."/>
            <person name="Colson P."/>
        </authorList>
    </citation>
    <scope>NUCLEOTIDE SEQUENCE [LARGE SCALE GENOMIC DNA]</scope>
    <source>
        <strain evidence="1 2">U484</strain>
    </source>
</reference>
<sequence length="237" mass="27403">MEFQDFSNEVVLHIVSFLEKPKDINSFGQTCSLHLSLVRRDDMRLARKVYGVVPTSGGVRGWFSVTPTGVLHGSCCAFHNESVTAVEFVNGEKVGFEMTAFNNGDIRTGSYRQGQRFGLWRMDSAGFREDWDGKALREFYDERGCVYAHSKDENLRELIVQETLDPDIIIYYEEKMMVNDEMYCDKTNFVFTSGLVKHIYNKKTGETTSTGAMHWHCCEYHQREMPEDLLYFEEESD</sequence>
<evidence type="ECO:0000313" key="2">
    <source>
        <dbReference type="Proteomes" id="UP000232615"/>
    </source>
</evidence>
<keyword evidence="2" id="KW-1185">Reference proteome</keyword>
<gene>
    <name evidence="1" type="ORF">TNS_ORF274</name>
</gene>
<evidence type="ECO:0000313" key="1">
    <source>
        <dbReference type="EMBL" id="AHC54992.1"/>
    </source>
</evidence>
<protein>
    <submittedName>
        <fullName evidence="1">F-box containing protein</fullName>
    </submittedName>
</protein>
<accession>V9SGU0</accession>